<comment type="catalytic activity">
    <reaction evidence="1">
        <text>(2S,3S)-3-methyl-L-aspartate = mesaconate + NH4(+)</text>
        <dbReference type="Rhea" id="RHEA:12829"/>
        <dbReference type="ChEBI" id="CHEBI:28938"/>
        <dbReference type="ChEBI" id="CHEBI:36986"/>
        <dbReference type="ChEBI" id="CHEBI:58724"/>
        <dbReference type="EC" id="4.3.1.2"/>
    </reaction>
</comment>
<dbReference type="SFLD" id="SFLDG00151">
    <property type="entry name" value="methylaspartate_ammonia-lyase"/>
    <property type="match status" value="1"/>
</dbReference>
<dbReference type="EMBL" id="FCOK02000058">
    <property type="protein sequence ID" value="SAL58387.1"/>
    <property type="molecule type" value="Genomic_DNA"/>
</dbReference>
<dbReference type="SUPFAM" id="SSF51604">
    <property type="entry name" value="Enolase C-terminal domain-like"/>
    <property type="match status" value="1"/>
</dbReference>
<dbReference type="RefSeq" id="WP_062090712.1">
    <property type="nucleotide sequence ID" value="NZ_FCOK02000058.1"/>
</dbReference>
<evidence type="ECO:0000256" key="11">
    <source>
        <dbReference type="PIRSR" id="PIRSR017107-2"/>
    </source>
</evidence>
<keyword evidence="8 13" id="KW-0460">Magnesium</keyword>
<feature type="binding site" evidence="13">
    <location>
        <position position="235"/>
    </location>
    <ligand>
        <name>Mg(2+)</name>
        <dbReference type="ChEBI" id="CHEBI:18420"/>
    </ligand>
</feature>
<evidence type="ECO:0000259" key="15">
    <source>
        <dbReference type="Pfam" id="PF07476"/>
    </source>
</evidence>
<evidence type="ECO:0000256" key="2">
    <source>
        <dbReference type="ARBA" id="ARBA00001946"/>
    </source>
</evidence>
<dbReference type="InterPro" id="IPR022665">
    <property type="entry name" value="MeAsp_NH4-lyase_N"/>
</dbReference>
<dbReference type="PANTHER" id="PTHR48073">
    <property type="entry name" value="O-SUCCINYLBENZOATE SYNTHASE-RELATED"/>
    <property type="match status" value="1"/>
</dbReference>
<feature type="binding site" evidence="13">
    <location>
        <position position="304"/>
    </location>
    <ligand>
        <name>Mg(2+)</name>
        <dbReference type="ChEBI" id="CHEBI:18420"/>
    </ligand>
</feature>
<dbReference type="Proteomes" id="UP000054683">
    <property type="component" value="Unassembled WGS sequence"/>
</dbReference>
<feature type="binding site" evidence="13">
    <location>
        <position position="270"/>
    </location>
    <ligand>
        <name>Mg(2+)</name>
        <dbReference type="ChEBI" id="CHEBI:18420"/>
    </ligand>
</feature>
<dbReference type="SFLD" id="SFLDS00001">
    <property type="entry name" value="Enolase"/>
    <property type="match status" value="1"/>
</dbReference>
<keyword evidence="9 16" id="KW-0456">Lyase</keyword>
<evidence type="ECO:0000256" key="12">
    <source>
        <dbReference type="PIRSR" id="PIRSR017107-3"/>
    </source>
</evidence>
<comment type="cofactor">
    <cofactor evidence="2 13">
        <name>Mg(2+)</name>
        <dbReference type="ChEBI" id="CHEBI:18420"/>
    </cofactor>
</comment>
<feature type="binding site" evidence="11">
    <location>
        <position position="171"/>
    </location>
    <ligand>
        <name>(2S,3S)-3-methyl-L-aspartate</name>
        <dbReference type="ChEBI" id="CHEBI:58724"/>
    </ligand>
</feature>
<evidence type="ECO:0000256" key="6">
    <source>
        <dbReference type="ARBA" id="ARBA00012993"/>
    </source>
</evidence>
<dbReference type="InterPro" id="IPR036849">
    <property type="entry name" value="Enolase-like_C_sf"/>
</dbReference>
<dbReference type="GO" id="GO:0019553">
    <property type="term" value="P:L-glutamate catabolic process via L-citramalate"/>
    <property type="evidence" value="ECO:0007669"/>
    <property type="project" value="UniProtKB-UniPathway"/>
</dbReference>
<gene>
    <name evidence="16" type="ORF">AWB69_06439</name>
</gene>
<accession>A0A158IPB5</accession>
<evidence type="ECO:0000313" key="17">
    <source>
        <dbReference type="Proteomes" id="UP000054683"/>
    </source>
</evidence>
<comment type="pathway">
    <text evidence="3">Amino-acid degradation; L-glutamate degradation via mesaconate pathway; acetate and pyruvate from L-glutamate: step 2/4.</text>
</comment>
<dbReference type="GO" id="GO:0050096">
    <property type="term" value="F:methylaspartate ammonia-lyase activity"/>
    <property type="evidence" value="ECO:0007669"/>
    <property type="project" value="UniProtKB-EC"/>
</dbReference>
<evidence type="ECO:0000313" key="16">
    <source>
        <dbReference type="EMBL" id="SAL58387.1"/>
    </source>
</evidence>
<evidence type="ECO:0000256" key="8">
    <source>
        <dbReference type="ARBA" id="ARBA00022842"/>
    </source>
</evidence>
<feature type="site" description="Transition state stabilizer" evidence="12">
    <location>
        <position position="193"/>
    </location>
</feature>
<evidence type="ECO:0000256" key="9">
    <source>
        <dbReference type="ARBA" id="ARBA00023239"/>
    </source>
</evidence>
<organism evidence="16 17">
    <name type="scientific">Caballeronia udeis</name>
    <dbReference type="NCBI Taxonomy" id="1232866"/>
    <lineage>
        <taxon>Bacteria</taxon>
        <taxon>Pseudomonadati</taxon>
        <taxon>Pseudomonadota</taxon>
        <taxon>Betaproteobacteria</taxon>
        <taxon>Burkholderiales</taxon>
        <taxon>Burkholderiaceae</taxon>
        <taxon>Caballeronia</taxon>
    </lineage>
</organism>
<protein>
    <recommendedName>
        <fullName evidence="6">methylaspartate ammonia-lyase</fullName>
        <ecNumber evidence="6">4.3.1.2</ecNumber>
    </recommendedName>
</protein>
<dbReference type="PIRSF" id="PIRSF017107">
    <property type="entry name" value="MAL"/>
    <property type="match status" value="1"/>
</dbReference>
<evidence type="ECO:0000256" key="13">
    <source>
        <dbReference type="PIRSR" id="PIRSR017107-4"/>
    </source>
</evidence>
<evidence type="ECO:0000256" key="7">
    <source>
        <dbReference type="ARBA" id="ARBA00022723"/>
    </source>
</evidence>
<comment type="similarity">
    <text evidence="4">Belongs to the methylaspartate ammonia-lyase family.</text>
</comment>
<evidence type="ECO:0000256" key="10">
    <source>
        <dbReference type="PIRSR" id="PIRSR017107-1"/>
    </source>
</evidence>
<dbReference type="SFLD" id="SFLDF00007">
    <property type="entry name" value="methylaspartate_ammonia-lyase"/>
    <property type="match status" value="1"/>
</dbReference>
<dbReference type="InterPro" id="IPR029017">
    <property type="entry name" value="Enolase-like_N"/>
</dbReference>
<evidence type="ECO:0000256" key="5">
    <source>
        <dbReference type="ARBA" id="ARBA00011738"/>
    </source>
</evidence>
<feature type="binding site" evidence="11">
    <location>
        <position position="326"/>
    </location>
    <ligand>
        <name>(2S,3S)-3-methyl-L-aspartate</name>
        <dbReference type="ChEBI" id="CHEBI:58724"/>
    </ligand>
</feature>
<feature type="domain" description="Methylaspartate ammonia-lyase N-terminal" evidence="14">
    <location>
        <begin position="2"/>
        <end position="158"/>
    </location>
</feature>
<dbReference type="SUPFAM" id="SSF54826">
    <property type="entry name" value="Enolase N-terminal domain-like"/>
    <property type="match status" value="1"/>
</dbReference>
<proteinExistence type="inferred from homology"/>
<sequence>MIADILTAPTLGAFFYDDQRAIRAGAQQDGFDYTGEPVTPGFARIRVQGHALGVGLVLDDSFVAWGDMMTVQYAAAGGREPVFNRDHAQALLDGPLRPRLLALDFSNLREDIARVFAPLPDGSSVPSSVQYGLSQALLGAYAHRRRLTIAEVLADAYDVPLIAEPVPIYAQSGDERKVNVQKMVMKRVDILPHGLINTPAKFGQDGRLFADYAKWVAAQVNGAADPAYQPTLHFDLYGNAGIEFHGDPLKIAEYIARVAESVAPYQLHIESPADYGSTDNQIDGFLQIRHHLDALGCNAKIVADEWCDTLADVERFSKSGAADIVQIKMPDVGSVTHSFEAVLLCKAHGVGAYLGGSCVETDLSARVSVHAALASRADMQLAKPGMGVDEALTIVGNEQARLLAILRAKNAQPIIR</sequence>
<reference evidence="16 17" key="1">
    <citation type="submission" date="2016-01" db="EMBL/GenBank/DDBJ databases">
        <authorList>
            <person name="Oliw E.H."/>
        </authorList>
    </citation>
    <scope>NUCLEOTIDE SEQUENCE [LARGE SCALE GENOMIC DNA]</scope>
    <source>
        <strain evidence="16">LMG 27134</strain>
    </source>
</reference>
<feature type="active site" description="Proton acceptor" evidence="10">
    <location>
        <position position="328"/>
    </location>
</feature>
<dbReference type="PANTHER" id="PTHR48073:SF2">
    <property type="entry name" value="O-SUCCINYLBENZOATE SYNTHASE"/>
    <property type="match status" value="1"/>
</dbReference>
<dbReference type="UniPathway" id="UPA00561">
    <property type="reaction ID" value="UER00618"/>
</dbReference>
<dbReference type="InterPro" id="IPR022662">
    <property type="entry name" value="MeAsp_NH4-lyase_C"/>
</dbReference>
<evidence type="ECO:0000256" key="3">
    <source>
        <dbReference type="ARBA" id="ARBA00004675"/>
    </source>
</evidence>
<dbReference type="OrthoDB" id="8630262at2"/>
<dbReference type="InterPro" id="IPR006395">
    <property type="entry name" value="Me_Asp_am_lyase"/>
</dbReference>
<evidence type="ECO:0000256" key="1">
    <source>
        <dbReference type="ARBA" id="ARBA00000789"/>
    </source>
</evidence>
<keyword evidence="7 13" id="KW-0479">Metal-binding</keyword>
<dbReference type="Gene3D" id="3.30.390.10">
    <property type="entry name" value="Enolase-like, N-terminal domain"/>
    <property type="match status" value="1"/>
</dbReference>
<dbReference type="GO" id="GO:0046872">
    <property type="term" value="F:metal ion binding"/>
    <property type="evidence" value="ECO:0007669"/>
    <property type="project" value="UniProtKB-KW"/>
</dbReference>
<dbReference type="Pfam" id="PF07476">
    <property type="entry name" value="MAAL_C"/>
    <property type="match status" value="1"/>
</dbReference>
<dbReference type="Pfam" id="PF05034">
    <property type="entry name" value="MAAL_N"/>
    <property type="match status" value="1"/>
</dbReference>
<dbReference type="NCBIfam" id="TIGR01502">
    <property type="entry name" value="B_methylAsp_ase"/>
    <property type="match status" value="1"/>
</dbReference>
<comment type="subunit">
    <text evidence="5">Homodimer.</text>
</comment>
<name>A0A158IPB5_9BURK</name>
<dbReference type="Gene3D" id="3.20.20.120">
    <property type="entry name" value="Enolase-like C-terminal domain"/>
    <property type="match status" value="1"/>
</dbReference>
<feature type="domain" description="Methylaspartate ammonia-lyase C-terminal" evidence="15">
    <location>
        <begin position="161"/>
        <end position="407"/>
    </location>
</feature>
<evidence type="ECO:0000256" key="4">
    <source>
        <dbReference type="ARBA" id="ARBA00009954"/>
    </source>
</evidence>
<evidence type="ECO:0000259" key="14">
    <source>
        <dbReference type="Pfam" id="PF05034"/>
    </source>
</evidence>
<dbReference type="AlphaFoldDB" id="A0A158IPB5"/>
<dbReference type="EC" id="4.3.1.2" evidence="6"/>